<evidence type="ECO:0000313" key="2">
    <source>
        <dbReference type="Proteomes" id="UP000327157"/>
    </source>
</evidence>
<keyword evidence="2" id="KW-1185">Reference proteome</keyword>
<dbReference type="InterPro" id="IPR021109">
    <property type="entry name" value="Peptidase_aspartic_dom_sf"/>
</dbReference>
<dbReference type="EMBL" id="SMOL01000565">
    <property type="protein sequence ID" value="KAB2604947.1"/>
    <property type="molecule type" value="Genomic_DNA"/>
</dbReference>
<dbReference type="AlphaFoldDB" id="A0A5N5FPY4"/>
<reference evidence="1 2" key="2">
    <citation type="submission" date="2019-11" db="EMBL/GenBank/DDBJ databases">
        <title>A de novo genome assembly of a pear dwarfing rootstock.</title>
        <authorList>
            <person name="Wang F."/>
            <person name="Wang J."/>
            <person name="Li S."/>
            <person name="Zhang Y."/>
            <person name="Fang M."/>
            <person name="Ma L."/>
            <person name="Zhao Y."/>
            <person name="Jiang S."/>
        </authorList>
    </citation>
    <scope>NUCLEOTIDE SEQUENCE [LARGE SCALE GENOMIC DNA]</scope>
    <source>
        <strain evidence="1">S2</strain>
        <tissue evidence="1">Leaf</tissue>
    </source>
</reference>
<reference evidence="1 2" key="1">
    <citation type="submission" date="2019-09" db="EMBL/GenBank/DDBJ databases">
        <authorList>
            <person name="Ou C."/>
        </authorList>
    </citation>
    <scope>NUCLEOTIDE SEQUENCE [LARGE SCALE GENOMIC DNA]</scope>
    <source>
        <strain evidence="1">S2</strain>
        <tissue evidence="1">Leaf</tissue>
    </source>
</reference>
<proteinExistence type="predicted"/>
<organism evidence="1 2">
    <name type="scientific">Pyrus ussuriensis x Pyrus communis</name>
    <dbReference type="NCBI Taxonomy" id="2448454"/>
    <lineage>
        <taxon>Eukaryota</taxon>
        <taxon>Viridiplantae</taxon>
        <taxon>Streptophyta</taxon>
        <taxon>Embryophyta</taxon>
        <taxon>Tracheophyta</taxon>
        <taxon>Spermatophyta</taxon>
        <taxon>Magnoliopsida</taxon>
        <taxon>eudicotyledons</taxon>
        <taxon>Gunneridae</taxon>
        <taxon>Pentapetalae</taxon>
        <taxon>rosids</taxon>
        <taxon>fabids</taxon>
        <taxon>Rosales</taxon>
        <taxon>Rosaceae</taxon>
        <taxon>Amygdaloideae</taxon>
        <taxon>Maleae</taxon>
        <taxon>Pyrus</taxon>
    </lineage>
</organism>
<dbReference type="Proteomes" id="UP000327157">
    <property type="component" value="Unassembled WGS sequence"/>
</dbReference>
<gene>
    <name evidence="1" type="ORF">D8674_038498</name>
</gene>
<name>A0A5N5FPY4_9ROSA</name>
<comment type="caution">
    <text evidence="1">The sequence shown here is derived from an EMBL/GenBank/DDBJ whole genome shotgun (WGS) entry which is preliminary data.</text>
</comment>
<dbReference type="SUPFAM" id="SSF50630">
    <property type="entry name" value="Acid proteases"/>
    <property type="match status" value="1"/>
</dbReference>
<evidence type="ECO:0000313" key="1">
    <source>
        <dbReference type="EMBL" id="KAB2604947.1"/>
    </source>
</evidence>
<sequence>MHNHKLHLTTQIANIEKKVMEIAKIVWTTMRIAKSHSIKRQTMKLDSPPRQFYASNSLGSNVVLIIPPNICMLQIPSNFYNPANSSTARLFCSIKFCKVGLGTECSHQINHCSYNLKYEGGDETARHYISDKLHFDMILMWYLCVQTFGGDYSFNQLNIWIQPRVDVCHIIVVLLRGNFQCVLHCLKGESKGCGILILVQILETSIVVPLLCGQSMSLNLKFILFD</sequence>
<accession>A0A5N5FPY4</accession>
<protein>
    <submittedName>
        <fullName evidence="1">Aspartic proteinase-like protein 2</fullName>
    </submittedName>
</protein>